<dbReference type="PANTHER" id="PTHR33442">
    <property type="entry name" value="TRANS-3-HYDROXY-L-PROLINE DEHYDRATASE"/>
    <property type="match status" value="1"/>
</dbReference>
<proteinExistence type="inferred from homology"/>
<dbReference type="Proteomes" id="UP000247772">
    <property type="component" value="Unassembled WGS sequence"/>
</dbReference>
<evidence type="ECO:0000313" key="3">
    <source>
        <dbReference type="Proteomes" id="UP000247772"/>
    </source>
</evidence>
<dbReference type="EMBL" id="QJSQ01000011">
    <property type="protein sequence ID" value="PYE22118.1"/>
    <property type="molecule type" value="Genomic_DNA"/>
</dbReference>
<dbReference type="SUPFAM" id="SSF54506">
    <property type="entry name" value="Diaminopimelate epimerase-like"/>
    <property type="match status" value="1"/>
</dbReference>
<dbReference type="AlphaFoldDB" id="A0A2U1A8L3"/>
<evidence type="ECO:0000256" key="1">
    <source>
        <dbReference type="ARBA" id="ARBA00007529"/>
    </source>
</evidence>
<organism evidence="2 3">
    <name type="scientific">Paraburkholderia silvatlantica</name>
    <dbReference type="NCBI Taxonomy" id="321895"/>
    <lineage>
        <taxon>Bacteria</taxon>
        <taxon>Pseudomonadati</taxon>
        <taxon>Pseudomonadota</taxon>
        <taxon>Betaproteobacteria</taxon>
        <taxon>Burkholderiales</taxon>
        <taxon>Burkholderiaceae</taxon>
        <taxon>Paraburkholderia</taxon>
    </lineage>
</organism>
<gene>
    <name evidence="2" type="ORF">C7410_11151</name>
</gene>
<dbReference type="PIRSF" id="PIRSF029792">
    <property type="entry name" value="Pro_racemase"/>
    <property type="match status" value="1"/>
</dbReference>
<evidence type="ECO:0000313" key="2">
    <source>
        <dbReference type="EMBL" id="PYE22118.1"/>
    </source>
</evidence>
<reference evidence="2 3" key="1">
    <citation type="submission" date="2018-06" db="EMBL/GenBank/DDBJ databases">
        <title>Genomic Encyclopedia of Type Strains, Phase IV (KMG-V): Genome sequencing to study the core and pangenomes of soil and plant-associated prokaryotes.</title>
        <authorList>
            <person name="Whitman W."/>
        </authorList>
    </citation>
    <scope>NUCLEOTIDE SEQUENCE [LARGE SCALE GENOMIC DNA]</scope>
    <source>
        <strain evidence="2 3">SRCL-318</strain>
    </source>
</reference>
<comment type="caution">
    <text evidence="2">The sequence shown here is derived from an EMBL/GenBank/DDBJ whole genome shotgun (WGS) entry which is preliminary data.</text>
</comment>
<dbReference type="NCBIfam" id="NF010577">
    <property type="entry name" value="PRK13970.1"/>
    <property type="match status" value="1"/>
</dbReference>
<name>A0A2U1A8L3_9BURK</name>
<accession>A0A2U1A8L3</accession>
<dbReference type="FunFam" id="3.10.310.10:FF:000003">
    <property type="entry name" value="Proline racemase"/>
    <property type="match status" value="1"/>
</dbReference>
<dbReference type="Gene3D" id="3.10.310.10">
    <property type="entry name" value="Diaminopimelate Epimerase, Chain A, domain 1"/>
    <property type="match status" value="2"/>
</dbReference>
<dbReference type="Pfam" id="PF05544">
    <property type="entry name" value="Pro_racemase"/>
    <property type="match status" value="1"/>
</dbReference>
<protein>
    <submittedName>
        <fullName evidence="2">4-hydroxyproline epimerase</fullName>
    </submittedName>
</protein>
<dbReference type="SFLD" id="SFLDS00028">
    <property type="entry name" value="Proline_Racemase"/>
    <property type="match status" value="1"/>
</dbReference>
<dbReference type="PANTHER" id="PTHR33442:SF1">
    <property type="entry name" value="TRANS-3-HYDROXY-L-PROLINE DEHYDRATASE"/>
    <property type="match status" value="1"/>
</dbReference>
<dbReference type="InterPro" id="IPR008794">
    <property type="entry name" value="Pro_racemase_fam"/>
</dbReference>
<sequence>MGRSSKTAKMARPTIVGMKTLTVIDSHTGGEPTRLVIAGGPELGRGPLAERLAGFRRDFDRVRAGVVNEPRGSDVMVGALLCEPHDPSCSAGVIFFNNVGFLGMCGHGTIGLIASLAHLGRIAPGVHRIETPVGNVEAELHADGSVTVRNVPAYRYRQAVPLDVPGYGRVHGDIAWGGNWFFLVADHDLTLEARNVEALTEATWAMRQALEANGITGADGALIDHIELFAHSDVAGIDSRNFVLCPGKAYDRSPCGTGTSAKVACLAADGTLAPGARWRQESIIGSVFEACYEITPELPAGHVRPSIRGSAHISAESKLIFDDDDPFAWGIPA</sequence>
<comment type="similarity">
    <text evidence="1">Belongs to the proline racemase family.</text>
</comment>